<accession>A0A1Z1MNV0</accession>
<name>A0A1Z1MNV0_KUECA</name>
<evidence type="ECO:0000256" key="1">
    <source>
        <dbReference type="SAM" id="Phobius"/>
    </source>
</evidence>
<keyword evidence="1" id="KW-0812">Transmembrane</keyword>
<gene>
    <name evidence="2" type="primary">orf39</name>
</gene>
<organism evidence="2">
    <name type="scientific">Kuetzingia canaliculata</name>
    <name type="common">Red alga</name>
    <name type="synonym">Rytiphlaea canaliculata</name>
    <dbReference type="NCBI Taxonomy" id="228262"/>
    <lineage>
        <taxon>Eukaryota</taxon>
        <taxon>Rhodophyta</taxon>
        <taxon>Florideophyceae</taxon>
        <taxon>Rhodymeniophycidae</taxon>
        <taxon>Ceramiales</taxon>
        <taxon>Rhodomelaceae</taxon>
        <taxon>Amansieae</taxon>
        <taxon>Kuetzingia</taxon>
    </lineage>
</organism>
<dbReference type="EMBL" id="MF101449">
    <property type="protein sequence ID" value="ARW67770.1"/>
    <property type="molecule type" value="Genomic_DNA"/>
</dbReference>
<reference evidence="2" key="1">
    <citation type="journal article" date="2017" name="J. Phycol.">
        <title>Analysis of chloroplast genomes and a supermatrix inform reclassification of the Rhodomelaceae (Rhodophyta).</title>
        <authorList>
            <person name="Diaz-Tapia P."/>
            <person name="Maggs C.A."/>
            <person name="West J.A."/>
            <person name="Verbruggen H."/>
        </authorList>
    </citation>
    <scope>NUCLEOTIDE SEQUENCE</scope>
    <source>
        <strain evidence="2">PD1540</strain>
    </source>
</reference>
<dbReference type="RefSeq" id="YP_009398584.1">
    <property type="nucleotide sequence ID" value="NC_035293.1"/>
</dbReference>
<keyword evidence="2" id="KW-0934">Plastid</keyword>
<feature type="transmembrane region" description="Helical" evidence="1">
    <location>
        <begin position="7"/>
        <end position="29"/>
    </location>
</feature>
<protein>
    <submittedName>
        <fullName evidence="2">Uncharacterized protein</fullName>
    </submittedName>
</protein>
<proteinExistence type="predicted"/>
<keyword evidence="2" id="KW-0150">Chloroplast</keyword>
<keyword evidence="1" id="KW-0472">Membrane</keyword>
<geneLocation type="chloroplast" evidence="2"/>
<sequence>MFKKRYFILALFKYVLLLLYIIMMFISWIPATYRFPIIF</sequence>
<dbReference type="GeneID" id="33361142"/>
<keyword evidence="1" id="KW-1133">Transmembrane helix</keyword>
<dbReference type="AlphaFoldDB" id="A0A1Z1MNV0"/>
<evidence type="ECO:0000313" key="2">
    <source>
        <dbReference type="EMBL" id="ARW67770.1"/>
    </source>
</evidence>